<dbReference type="EMBL" id="FZPA01000001">
    <property type="protein sequence ID" value="SNS28170.1"/>
    <property type="molecule type" value="Genomic_DNA"/>
</dbReference>
<dbReference type="InterPro" id="IPR039910">
    <property type="entry name" value="D15-like"/>
</dbReference>
<keyword evidence="11" id="KW-1185">Reference proteome</keyword>
<keyword evidence="3" id="KW-0812">Transmembrane</keyword>
<proteinExistence type="predicted"/>
<dbReference type="AlphaFoldDB" id="A0A239D769"/>
<dbReference type="PANTHER" id="PTHR12815">
    <property type="entry name" value="SORTING AND ASSEMBLY MACHINERY SAMM50 PROTEIN FAMILY MEMBER"/>
    <property type="match status" value="1"/>
</dbReference>
<keyword evidence="6" id="KW-0998">Cell outer membrane</keyword>
<dbReference type="Pfam" id="PF01103">
    <property type="entry name" value="Omp85"/>
    <property type="match status" value="1"/>
</dbReference>
<feature type="compositionally biased region" description="Basic and acidic residues" evidence="7">
    <location>
        <begin position="121"/>
        <end position="136"/>
    </location>
</feature>
<evidence type="ECO:0000256" key="3">
    <source>
        <dbReference type="ARBA" id="ARBA00022692"/>
    </source>
</evidence>
<evidence type="ECO:0000313" key="10">
    <source>
        <dbReference type="EMBL" id="SNS28170.1"/>
    </source>
</evidence>
<feature type="region of interest" description="Disordered" evidence="7">
    <location>
        <begin position="44"/>
        <end position="82"/>
    </location>
</feature>
<gene>
    <name evidence="10" type="ORF">SAMN06295955_101129</name>
</gene>
<dbReference type="Gene3D" id="3.10.20.310">
    <property type="entry name" value="membrane protein fhac"/>
    <property type="match status" value="1"/>
</dbReference>
<keyword evidence="4" id="KW-0732">Signal</keyword>
<feature type="region of interest" description="Disordered" evidence="7">
    <location>
        <begin position="121"/>
        <end position="172"/>
    </location>
</feature>
<dbReference type="OrthoDB" id="9769707at2"/>
<evidence type="ECO:0000256" key="2">
    <source>
        <dbReference type="ARBA" id="ARBA00022452"/>
    </source>
</evidence>
<accession>A0A239D769</accession>
<sequence length="793" mass="85377">MRNIEKRRIFFAPLTFARTLRVVPALLILSVSWLACGHIASAQERTVSPPPTPPAAEAQDAAGAAEPDAIAAPTPPPPEVQLPEVAPIIDEDEFEDAIPPIGAEDDPELDRPLESIAEFERQQAEKARQDRARQDADSEGAPPPAVDGTPVPALADGDTAEPIGDAPISDGELAAPLPALEDFNVEPVEFAEPEEEGRDRSVEYSVQITGLDGPDVRSDIDLGDLFHDLSALEDGDGKADNVAMLRARLGADAELMQRILSSEGYYDAQIETRIDRAPVAEGNGNGQGQGRRRGPLTAVIAVTPGERYTFSGITIKAEPTVPPRLIEDNFALKAGEPIIAERVQGAEAAIALKLPEEGYPFAKVGQRDILLDGATAEGAYTLPVTIGPRSRFGGIETKGDLAFDAEHVEVLSRFERGDLYDSRKVDDLRQALVATGLFSNVAVEPKQTGQSAGDGTEYVTVDVTQDAGPPRTIAGTAGYGTGEGIRLVASWTHRNLFPPEGALIVRGVAGTQEQSLGVTMRRSNAGRRDKSFELVAEATRSRYDAYNALTGRVGVRWAYESTPLWQKKFTYAYGADLIATREDDYDFALGERTNDFYTILGLTGQVGMDRTDSLLDPTKGFRLTSLIQPEGSMRGDFSPYVRTQIDASGYYPVTDSIVLAGRLRIGSILGAAREKLAPSRRFYAGGGGSVRGFGYQELGPKDPNNDPIGGRSLNEAAVEARYRFGNFGIVGFVDAGQVYTSSRPDFSDLRYGVGVGARYYTNFGPMRFDIATPIDRQPGESKIAVYISIGQAF</sequence>
<evidence type="ECO:0000313" key="11">
    <source>
        <dbReference type="Proteomes" id="UP000198339"/>
    </source>
</evidence>
<evidence type="ECO:0000256" key="5">
    <source>
        <dbReference type="ARBA" id="ARBA00023136"/>
    </source>
</evidence>
<dbReference type="Pfam" id="PF07244">
    <property type="entry name" value="POTRA"/>
    <property type="match status" value="1"/>
</dbReference>
<dbReference type="InterPro" id="IPR010827">
    <property type="entry name" value="BamA/TamA_POTRA"/>
</dbReference>
<evidence type="ECO:0000256" key="4">
    <source>
        <dbReference type="ARBA" id="ARBA00022729"/>
    </source>
</evidence>
<dbReference type="PANTHER" id="PTHR12815:SF47">
    <property type="entry name" value="TRANSLOCATION AND ASSEMBLY MODULE SUBUNIT TAMA"/>
    <property type="match status" value="1"/>
</dbReference>
<protein>
    <submittedName>
        <fullName evidence="10">Autotransporter secretion outer membrane protein TamA</fullName>
    </submittedName>
</protein>
<evidence type="ECO:0000256" key="6">
    <source>
        <dbReference type="ARBA" id="ARBA00023237"/>
    </source>
</evidence>
<dbReference type="GO" id="GO:0019867">
    <property type="term" value="C:outer membrane"/>
    <property type="evidence" value="ECO:0007669"/>
    <property type="project" value="InterPro"/>
</dbReference>
<keyword evidence="5" id="KW-0472">Membrane</keyword>
<name>A0A239D769_9SPHN</name>
<feature type="domain" description="POTRA" evidence="9">
    <location>
        <begin position="391"/>
        <end position="464"/>
    </location>
</feature>
<dbReference type="InterPro" id="IPR000184">
    <property type="entry name" value="Bac_surfAg_D15"/>
</dbReference>
<dbReference type="Proteomes" id="UP000198339">
    <property type="component" value="Unassembled WGS sequence"/>
</dbReference>
<feature type="compositionally biased region" description="Low complexity" evidence="7">
    <location>
        <begin position="55"/>
        <end position="72"/>
    </location>
</feature>
<organism evidence="10 11">
    <name type="scientific">Sphingopyxis indica</name>
    <dbReference type="NCBI Taxonomy" id="436663"/>
    <lineage>
        <taxon>Bacteria</taxon>
        <taxon>Pseudomonadati</taxon>
        <taxon>Pseudomonadota</taxon>
        <taxon>Alphaproteobacteria</taxon>
        <taxon>Sphingomonadales</taxon>
        <taxon>Sphingomonadaceae</taxon>
        <taxon>Sphingopyxis</taxon>
    </lineage>
</organism>
<dbReference type="Gene3D" id="2.40.160.50">
    <property type="entry name" value="membrane protein fhac: a member of the omp85/tpsb transporter family"/>
    <property type="match status" value="1"/>
</dbReference>
<comment type="subcellular location">
    <subcellularLocation>
        <location evidence="1">Membrane</location>
    </subcellularLocation>
</comment>
<reference evidence="10 11" key="1">
    <citation type="submission" date="2017-06" db="EMBL/GenBank/DDBJ databases">
        <authorList>
            <person name="Kim H.J."/>
            <person name="Triplett B.A."/>
        </authorList>
    </citation>
    <scope>NUCLEOTIDE SEQUENCE [LARGE SCALE GENOMIC DNA]</scope>
    <source>
        <strain evidence="10 11">DS15</strain>
    </source>
</reference>
<feature type="domain" description="Bacterial surface antigen (D15)" evidence="8">
    <location>
        <begin position="509"/>
        <end position="793"/>
    </location>
</feature>
<evidence type="ECO:0000259" key="9">
    <source>
        <dbReference type="Pfam" id="PF07244"/>
    </source>
</evidence>
<evidence type="ECO:0000256" key="7">
    <source>
        <dbReference type="SAM" id="MobiDB-lite"/>
    </source>
</evidence>
<keyword evidence="2" id="KW-1134">Transmembrane beta strand</keyword>
<evidence type="ECO:0000259" key="8">
    <source>
        <dbReference type="Pfam" id="PF01103"/>
    </source>
</evidence>
<evidence type="ECO:0000256" key="1">
    <source>
        <dbReference type="ARBA" id="ARBA00004370"/>
    </source>
</evidence>